<protein>
    <submittedName>
        <fullName evidence="2">Uncharacterized protein</fullName>
    </submittedName>
</protein>
<sequence length="111" mass="12413">MVFMQYDLDKNSTMKNPGENAEANRFGPLASEEDKYGKIFGPEILGTTGNNNDQQKVLESLPGDTGSKALDAGEENRREDQETALMQAEVESRVSKVSLEKEDTDKELVWR</sequence>
<dbReference type="EMBL" id="JBHFFA010000003">
    <property type="protein sequence ID" value="KAL2636155.1"/>
    <property type="molecule type" value="Genomic_DNA"/>
</dbReference>
<name>A0ABD1YZE2_9MARC</name>
<feature type="region of interest" description="Disordered" evidence="1">
    <location>
        <begin position="44"/>
        <end position="111"/>
    </location>
</feature>
<feature type="region of interest" description="Disordered" evidence="1">
    <location>
        <begin position="1"/>
        <end position="29"/>
    </location>
</feature>
<organism evidence="2 3">
    <name type="scientific">Riccia fluitans</name>
    <dbReference type="NCBI Taxonomy" id="41844"/>
    <lineage>
        <taxon>Eukaryota</taxon>
        <taxon>Viridiplantae</taxon>
        <taxon>Streptophyta</taxon>
        <taxon>Embryophyta</taxon>
        <taxon>Marchantiophyta</taxon>
        <taxon>Marchantiopsida</taxon>
        <taxon>Marchantiidae</taxon>
        <taxon>Marchantiales</taxon>
        <taxon>Ricciaceae</taxon>
        <taxon>Riccia</taxon>
    </lineage>
</organism>
<evidence type="ECO:0000313" key="3">
    <source>
        <dbReference type="Proteomes" id="UP001605036"/>
    </source>
</evidence>
<dbReference type="Proteomes" id="UP001605036">
    <property type="component" value="Unassembled WGS sequence"/>
</dbReference>
<dbReference type="AlphaFoldDB" id="A0ABD1YZE2"/>
<accession>A0ABD1YZE2</accession>
<comment type="caution">
    <text evidence="2">The sequence shown here is derived from an EMBL/GenBank/DDBJ whole genome shotgun (WGS) entry which is preliminary data.</text>
</comment>
<gene>
    <name evidence="2" type="ORF">R1flu_007634</name>
</gene>
<keyword evidence="3" id="KW-1185">Reference proteome</keyword>
<proteinExistence type="predicted"/>
<reference evidence="2 3" key="1">
    <citation type="submission" date="2024-09" db="EMBL/GenBank/DDBJ databases">
        <title>Chromosome-scale assembly of Riccia fluitans.</title>
        <authorList>
            <person name="Paukszto L."/>
            <person name="Sawicki J."/>
            <person name="Karawczyk K."/>
            <person name="Piernik-Szablinska J."/>
            <person name="Szczecinska M."/>
            <person name="Mazdziarz M."/>
        </authorList>
    </citation>
    <scope>NUCLEOTIDE SEQUENCE [LARGE SCALE GENOMIC DNA]</scope>
    <source>
        <strain evidence="2">Rf_01</strain>
        <tissue evidence="2">Aerial parts of the thallus</tissue>
    </source>
</reference>
<evidence type="ECO:0000256" key="1">
    <source>
        <dbReference type="SAM" id="MobiDB-lite"/>
    </source>
</evidence>
<feature type="compositionally biased region" description="Polar residues" evidence="1">
    <location>
        <begin position="47"/>
        <end position="57"/>
    </location>
</feature>
<feature type="compositionally biased region" description="Basic and acidic residues" evidence="1">
    <location>
        <begin position="90"/>
        <end position="111"/>
    </location>
</feature>
<evidence type="ECO:0000313" key="2">
    <source>
        <dbReference type="EMBL" id="KAL2636155.1"/>
    </source>
</evidence>